<proteinExistence type="predicted"/>
<protein>
    <submittedName>
        <fullName evidence="1">Uncharacterized protein</fullName>
    </submittedName>
</protein>
<name>X0L608_FUSOX</name>
<reference evidence="1" key="2">
    <citation type="submission" date="2012-05" db="EMBL/GenBank/DDBJ databases">
        <title>The Genome Annotation of Fusarium oxysporum Cotton.</title>
        <authorList>
            <consortium name="The Broad Institute Genomics Platform"/>
            <person name="Ma L.-J."/>
            <person name="Corby-Kistler H."/>
            <person name="Broz K."/>
            <person name="Gale L.R."/>
            <person name="Jonkers W."/>
            <person name="O'Donnell K."/>
            <person name="Ploetz R."/>
            <person name="Steinberg C."/>
            <person name="Schwartz D.C."/>
            <person name="VanEtten H."/>
            <person name="Zhou S."/>
            <person name="Young S.K."/>
            <person name="Zeng Q."/>
            <person name="Gargeya S."/>
            <person name="Fitzgerald M."/>
            <person name="Abouelleil A."/>
            <person name="Alvarado L."/>
            <person name="Chapman S.B."/>
            <person name="Gainer-Dewar J."/>
            <person name="Goldberg J."/>
            <person name="Griggs A."/>
            <person name="Gujja S."/>
            <person name="Hansen M."/>
            <person name="Howarth C."/>
            <person name="Imamovic A."/>
            <person name="Ireland A."/>
            <person name="Larimer J."/>
            <person name="McCowan C."/>
            <person name="Murphy C."/>
            <person name="Pearson M."/>
            <person name="Poon T.W."/>
            <person name="Priest M."/>
            <person name="Roberts A."/>
            <person name="Saif S."/>
            <person name="Shea T."/>
            <person name="Sykes S."/>
            <person name="Wortman J."/>
            <person name="Nusbaum C."/>
            <person name="Birren B."/>
        </authorList>
    </citation>
    <scope>NUCLEOTIDE SEQUENCE</scope>
    <source>
        <strain evidence="1">25433</strain>
    </source>
</reference>
<accession>X0L608</accession>
<dbReference type="AlphaFoldDB" id="X0L608"/>
<dbReference type="HOGENOM" id="CLU_2061588_0_0_1"/>
<dbReference type="EMBL" id="JH657997">
    <property type="protein sequence ID" value="EXM16497.1"/>
    <property type="molecule type" value="Genomic_DNA"/>
</dbReference>
<dbReference type="Proteomes" id="UP000030701">
    <property type="component" value="Unassembled WGS sequence"/>
</dbReference>
<evidence type="ECO:0000313" key="1">
    <source>
        <dbReference type="EMBL" id="EXM16497.1"/>
    </source>
</evidence>
<organism evidence="1">
    <name type="scientific">Fusarium oxysporum f. sp. vasinfectum 25433</name>
    <dbReference type="NCBI Taxonomy" id="1089449"/>
    <lineage>
        <taxon>Eukaryota</taxon>
        <taxon>Fungi</taxon>
        <taxon>Dikarya</taxon>
        <taxon>Ascomycota</taxon>
        <taxon>Pezizomycotina</taxon>
        <taxon>Sordariomycetes</taxon>
        <taxon>Hypocreomycetidae</taxon>
        <taxon>Hypocreales</taxon>
        <taxon>Nectriaceae</taxon>
        <taxon>Fusarium</taxon>
        <taxon>Fusarium oxysporum species complex</taxon>
    </lineage>
</organism>
<reference evidence="1" key="1">
    <citation type="submission" date="2011-11" db="EMBL/GenBank/DDBJ databases">
        <title>The Genome Sequence of Fusarium oxysporum Cotton.</title>
        <authorList>
            <consortium name="The Broad Institute Genome Sequencing Platform"/>
            <person name="Ma L.-J."/>
            <person name="Gale L.R."/>
            <person name="Schwartz D.C."/>
            <person name="Zhou S."/>
            <person name="Corby-Kistler H."/>
            <person name="Young S.K."/>
            <person name="Zeng Q."/>
            <person name="Gargeya S."/>
            <person name="Fitzgerald M."/>
            <person name="Haas B."/>
            <person name="Abouelleil A."/>
            <person name="Alvarado L."/>
            <person name="Arachchi H.M."/>
            <person name="Berlin A."/>
            <person name="Brown A."/>
            <person name="Chapman S.B."/>
            <person name="Chen Z."/>
            <person name="Dunbar C."/>
            <person name="Freedman E."/>
            <person name="Gearin G."/>
            <person name="Goldberg J."/>
            <person name="Griggs A."/>
            <person name="Gujja S."/>
            <person name="Heiman D."/>
            <person name="Howarth C."/>
            <person name="Larson L."/>
            <person name="Lui A."/>
            <person name="MacDonald P.J.P."/>
            <person name="Montmayeur A."/>
            <person name="Murphy C."/>
            <person name="Neiman D."/>
            <person name="Pearson M."/>
            <person name="Priest M."/>
            <person name="Roberts A."/>
            <person name="Saif S."/>
            <person name="Shea T."/>
            <person name="Shenoy N."/>
            <person name="Sisk P."/>
            <person name="Stolte C."/>
            <person name="Sykes S."/>
            <person name="Wortman J."/>
            <person name="Nusbaum C."/>
            <person name="Birren B."/>
        </authorList>
    </citation>
    <scope>NUCLEOTIDE SEQUENCE [LARGE SCALE GENOMIC DNA]</scope>
    <source>
        <strain evidence="1">25433</strain>
    </source>
</reference>
<sequence length="119" mass="13593">MYTGVPRLSIQPWKSTRPRSFSILTIRSPLTRCLSQKELYSTLMPKNTIRHACLTHARSFLTISAIGLTTPTPKQYTGLTVWRELESRPSPELLHIRDRGEVILVPASSSREERWTEGT</sequence>
<gene>
    <name evidence="1" type="ORF">FOTG_15243</name>
</gene>